<keyword evidence="8 9" id="KW-0012">Acyltransferase</keyword>
<dbReference type="Pfam" id="PF05127">
    <property type="entry name" value="NAT10_TcmA_helicase"/>
    <property type="match status" value="1"/>
</dbReference>
<keyword evidence="7 9" id="KW-0694">RNA-binding</keyword>
<evidence type="ECO:0000313" key="12">
    <source>
        <dbReference type="Proteomes" id="UP000269041"/>
    </source>
</evidence>
<evidence type="ECO:0000313" key="11">
    <source>
        <dbReference type="EMBL" id="RSD28317.1"/>
    </source>
</evidence>
<comment type="caution">
    <text evidence="9">Lacks conserved residue(s) required for the propagation of feature annotation.</text>
</comment>
<keyword evidence="6 9" id="KW-0067">ATP-binding</keyword>
<feature type="binding site" evidence="9">
    <location>
        <position position="505"/>
    </location>
    <ligand>
        <name>acetyl-CoA</name>
        <dbReference type="ChEBI" id="CHEBI:57288"/>
    </ligand>
</feature>
<accession>A0A3R9FK84</accession>
<dbReference type="SUPFAM" id="SSF52540">
    <property type="entry name" value="P-loop containing nucleoside triphosphate hydrolases"/>
    <property type="match status" value="1"/>
</dbReference>
<dbReference type="GO" id="GO:0051392">
    <property type="term" value="F:tRNA cytidine N4-acetyltransferase activity"/>
    <property type="evidence" value="ECO:0007669"/>
    <property type="project" value="UniProtKB-UniRule"/>
</dbReference>
<dbReference type="InterPro" id="IPR000182">
    <property type="entry name" value="GNAT_dom"/>
</dbReference>
<dbReference type="PROSITE" id="PS51192">
    <property type="entry name" value="HELICASE_ATP_BIND_1"/>
    <property type="match status" value="1"/>
</dbReference>
<dbReference type="InterPro" id="IPR027417">
    <property type="entry name" value="P-loop_NTPase"/>
</dbReference>
<feature type="domain" description="Helicase ATP-binding" evidence="10">
    <location>
        <begin position="166"/>
        <end position="289"/>
    </location>
</feature>
<feature type="binding site" evidence="9">
    <location>
        <begin position="468"/>
        <end position="470"/>
    </location>
    <ligand>
        <name>acetyl-CoA</name>
        <dbReference type="ChEBI" id="CHEBI:57288"/>
    </ligand>
</feature>
<dbReference type="InterPro" id="IPR016181">
    <property type="entry name" value="Acyl_CoA_acyltransferase"/>
</dbReference>
<evidence type="ECO:0000256" key="9">
    <source>
        <dbReference type="HAMAP-Rule" id="MF_01886"/>
    </source>
</evidence>
<comment type="catalytic activity">
    <reaction evidence="9">
        <text>cytidine(34) in elongator tRNA(Met) + acetyl-CoA + ATP + H2O = N(4)-acetylcytidine(34) in elongator tRNA(Met) + ADP + phosphate + CoA + H(+)</text>
        <dbReference type="Rhea" id="RHEA:43788"/>
        <dbReference type="Rhea" id="RHEA-COMP:10693"/>
        <dbReference type="Rhea" id="RHEA-COMP:10694"/>
        <dbReference type="ChEBI" id="CHEBI:15377"/>
        <dbReference type="ChEBI" id="CHEBI:15378"/>
        <dbReference type="ChEBI" id="CHEBI:30616"/>
        <dbReference type="ChEBI" id="CHEBI:43474"/>
        <dbReference type="ChEBI" id="CHEBI:57287"/>
        <dbReference type="ChEBI" id="CHEBI:57288"/>
        <dbReference type="ChEBI" id="CHEBI:74900"/>
        <dbReference type="ChEBI" id="CHEBI:82748"/>
        <dbReference type="ChEBI" id="CHEBI:456216"/>
        <dbReference type="EC" id="2.3.1.193"/>
    </reaction>
</comment>
<keyword evidence="2 9" id="KW-0820">tRNA-binding</keyword>
<dbReference type="GO" id="GO:0005524">
    <property type="term" value="F:ATP binding"/>
    <property type="evidence" value="ECO:0007669"/>
    <property type="project" value="UniProtKB-UniRule"/>
</dbReference>
<dbReference type="GO" id="GO:1904812">
    <property type="term" value="P:rRNA acetylation involved in maturation of SSU-rRNA"/>
    <property type="evidence" value="ECO:0007669"/>
    <property type="project" value="TreeGrafter"/>
</dbReference>
<keyword evidence="4 9" id="KW-0819">tRNA processing</keyword>
<dbReference type="OrthoDB" id="5578851at2"/>
<dbReference type="InterPro" id="IPR014001">
    <property type="entry name" value="Helicase_ATP-bd"/>
</dbReference>
<evidence type="ECO:0000256" key="1">
    <source>
        <dbReference type="ARBA" id="ARBA00022490"/>
    </source>
</evidence>
<feature type="binding site" evidence="9">
    <location>
        <position position="156"/>
    </location>
    <ligand>
        <name>ATP</name>
        <dbReference type="ChEBI" id="CHEBI:30616"/>
    </ligand>
</feature>
<evidence type="ECO:0000256" key="2">
    <source>
        <dbReference type="ARBA" id="ARBA00022555"/>
    </source>
</evidence>
<reference evidence="11 12" key="1">
    <citation type="submission" date="2018-12" db="EMBL/GenBank/DDBJ databases">
        <title>Genomic taxonomy of the Vibrionaceae family.</title>
        <authorList>
            <person name="Gomez-Gil B."/>
            <person name="Enciso-Ibarra K."/>
        </authorList>
    </citation>
    <scope>NUCLEOTIDE SEQUENCE [LARGE SCALE GENOMIC DNA]</scope>
    <source>
        <strain evidence="11 12">CAIM 594</strain>
    </source>
</reference>
<organism evidence="11 12">
    <name type="scientific">Vibrio pectenicida</name>
    <dbReference type="NCBI Taxonomy" id="62763"/>
    <lineage>
        <taxon>Bacteria</taxon>
        <taxon>Pseudomonadati</taxon>
        <taxon>Pseudomonadota</taxon>
        <taxon>Gammaproteobacteria</taxon>
        <taxon>Vibrionales</taxon>
        <taxon>Vibrionaceae</taxon>
        <taxon>Vibrio</taxon>
    </lineage>
</organism>
<dbReference type="Pfam" id="PF13718">
    <property type="entry name" value="GNAT_acetyltr_2"/>
    <property type="match status" value="2"/>
</dbReference>
<dbReference type="SUPFAM" id="SSF55729">
    <property type="entry name" value="Acyl-CoA N-acyltransferases (Nat)"/>
    <property type="match status" value="1"/>
</dbReference>
<dbReference type="Gene3D" id="3.40.50.300">
    <property type="entry name" value="P-loop containing nucleotide triphosphate hydrolases"/>
    <property type="match status" value="1"/>
</dbReference>
<evidence type="ECO:0000256" key="3">
    <source>
        <dbReference type="ARBA" id="ARBA00022679"/>
    </source>
</evidence>
<dbReference type="GO" id="GO:0005737">
    <property type="term" value="C:cytoplasm"/>
    <property type="evidence" value="ECO:0007669"/>
    <property type="project" value="UniProtKB-SubCell"/>
</dbReference>
<dbReference type="EC" id="2.3.1.193" evidence="9"/>
<dbReference type="AlphaFoldDB" id="A0A3R9FK84"/>
<protein>
    <recommendedName>
        <fullName evidence="9">tRNA(Met) cytidine acetyltransferase TmcA</fullName>
        <ecNumber evidence="9">2.3.1.193</ecNumber>
    </recommendedName>
</protein>
<dbReference type="PANTHER" id="PTHR10925">
    <property type="entry name" value="N-ACETYLTRANSFERASE 10"/>
    <property type="match status" value="1"/>
</dbReference>
<keyword evidence="5 9" id="KW-0547">Nucleotide-binding</keyword>
<keyword evidence="1 9" id="KW-0963">Cytoplasm</keyword>
<evidence type="ECO:0000256" key="8">
    <source>
        <dbReference type="ARBA" id="ARBA00023315"/>
    </source>
</evidence>
<dbReference type="GO" id="GO:0002101">
    <property type="term" value="P:tRNA wobble cytosine modification"/>
    <property type="evidence" value="ECO:0007669"/>
    <property type="project" value="UniProtKB-UniRule"/>
</dbReference>
<gene>
    <name evidence="9" type="primary">tmcA</name>
    <name evidence="11" type="ORF">EJA03_19380</name>
</gene>
<dbReference type="GO" id="GO:1990883">
    <property type="term" value="F:18S rRNA cytidine N-acetyltransferase activity"/>
    <property type="evidence" value="ECO:0007669"/>
    <property type="project" value="TreeGrafter"/>
</dbReference>
<feature type="binding site" evidence="9">
    <location>
        <position position="324"/>
    </location>
    <ligand>
        <name>ATP</name>
        <dbReference type="ChEBI" id="CHEBI:30616"/>
    </ligand>
</feature>
<name>A0A3R9FK84_9VIBR</name>
<dbReference type="Gene3D" id="3.40.630.30">
    <property type="match status" value="1"/>
</dbReference>
<dbReference type="GO" id="GO:0000049">
    <property type="term" value="F:tRNA binding"/>
    <property type="evidence" value="ECO:0007669"/>
    <property type="project" value="UniProtKB-UniRule"/>
</dbReference>
<dbReference type="InterPro" id="IPR007807">
    <property type="entry name" value="TcmA/NAT10_helicase"/>
</dbReference>
<sequence length="667" mass="74486">MLSMFDYFSQLIESAGKANHRYGLVLKGDLSWTANTVEMIKSLYCYSDTVQLGGEIRDAGVRYVNFKQGKTLLGQECNLLICYLSEGFDANSFCAASGSVQGGGLVIIVPSFSTISPCGQLWLEIAFSRLIQVEQSKPLPELLSVRTSTGIPFIEQASAIKKIHKVLTGHRKRPLVMTADRGRGKSSALGFAAAELMNQRNIRICITAPSLATVIPVFEHAQDHFKDCIVKKGRVWNSHSSLEFIAPDELLRSQPDCDLLLVDEASAIPVPMLQKMVEFYHRAVFSATIHGYEGCGRGFTIKFESWLRKMRPGTAFFHLNQPIRWAENDPLEDWLFDTFLLNTELKPLVVQENAEIRLEKVIKQQLINQPSMLRELFALLVNAHYQTTPSDLMLLLEEEEIELYAAVSSGSYVGCMMTINEGGLEESLIKSIQHGQRRPKGHLVPVTLANHLGISQAACQHSTRIMRIATHPDIQRTGVGTGMLSQFLQNSGGDFVSTSFGATGELIRFWAKSGFLPVKMGTQRDQASGCHSIIMVKGKVDWLDSARKLNHQSICYLLTTHFSDIEIDIVRILFVMNNASVGNNESQTLIKNYCLGGASYESIAPLLFNWMLSSSDTVRESSDLLVRKVLQQRTWEMCCKEFSILGRKLLEQQVKDDIQVLLESTKS</sequence>
<evidence type="ECO:0000256" key="4">
    <source>
        <dbReference type="ARBA" id="ARBA00022694"/>
    </source>
</evidence>
<keyword evidence="3 9" id="KW-0808">Transferase</keyword>
<dbReference type="InterPro" id="IPR032672">
    <property type="entry name" value="TmcA/NAT10/Kre33"/>
</dbReference>
<dbReference type="GO" id="GO:0051391">
    <property type="term" value="P:tRNA acetylation"/>
    <property type="evidence" value="ECO:0007669"/>
    <property type="project" value="UniProtKB-UniRule"/>
</dbReference>
<comment type="function">
    <text evidence="9">Catalyzes the formation of N(4)-acetylcytidine (ac(4)C) at the wobble position of tRNA(Met), by using acetyl-CoA as an acetyl donor and ATP (or GTP).</text>
</comment>
<dbReference type="InterPro" id="IPR013562">
    <property type="entry name" value="TmcA/NAT10_N"/>
</dbReference>
<evidence type="ECO:0000256" key="6">
    <source>
        <dbReference type="ARBA" id="ARBA00022840"/>
    </source>
</evidence>
<comment type="similarity">
    <text evidence="9">Belongs to the TmcA family.</text>
</comment>
<dbReference type="Pfam" id="PF08351">
    <property type="entry name" value="TmcA_N"/>
    <property type="match status" value="1"/>
</dbReference>
<evidence type="ECO:0000259" key="10">
    <source>
        <dbReference type="PROSITE" id="PS51192"/>
    </source>
</evidence>
<dbReference type="Gene3D" id="3.40.50.11040">
    <property type="match status" value="1"/>
</dbReference>
<dbReference type="HAMAP" id="MF_01886">
    <property type="entry name" value="tRNA_acetyltr_TmcA"/>
    <property type="match status" value="1"/>
</dbReference>
<comment type="subcellular location">
    <subcellularLocation>
        <location evidence="9">Cytoplasm</location>
    </subcellularLocation>
</comment>
<evidence type="ECO:0000256" key="7">
    <source>
        <dbReference type="ARBA" id="ARBA00022884"/>
    </source>
</evidence>
<dbReference type="Proteomes" id="UP000269041">
    <property type="component" value="Unassembled WGS sequence"/>
</dbReference>
<evidence type="ECO:0000256" key="5">
    <source>
        <dbReference type="ARBA" id="ARBA00022741"/>
    </source>
</evidence>
<comment type="caution">
    <text evidence="11">The sequence shown here is derived from an EMBL/GenBank/DDBJ whole genome shotgun (WGS) entry which is preliminary data.</text>
</comment>
<keyword evidence="12" id="KW-1185">Reference proteome</keyword>
<dbReference type="InterPro" id="IPR024914">
    <property type="entry name" value="tRNA_acetyltr_TmcA"/>
</dbReference>
<proteinExistence type="inferred from homology"/>
<dbReference type="PANTHER" id="PTHR10925:SF5">
    <property type="entry name" value="RNA CYTIDINE ACETYLTRANSFERASE"/>
    <property type="match status" value="1"/>
</dbReference>
<dbReference type="EMBL" id="RSFA01000163">
    <property type="protein sequence ID" value="RSD28317.1"/>
    <property type="molecule type" value="Genomic_DNA"/>
</dbReference>